<evidence type="ECO:0000256" key="1">
    <source>
        <dbReference type="SAM" id="SignalP"/>
    </source>
</evidence>
<proteinExistence type="predicted"/>
<evidence type="ECO:0000313" key="3">
    <source>
        <dbReference type="RefSeq" id="XP_064073279.1"/>
    </source>
</evidence>
<dbReference type="RefSeq" id="XP_064073279.1">
    <property type="nucleotide sequence ID" value="XM_064217209.1"/>
</dbReference>
<accession>A0ABM4APQ6</accession>
<dbReference type="GeneID" id="113399635"/>
<evidence type="ECO:0000313" key="2">
    <source>
        <dbReference type="Proteomes" id="UP001652626"/>
    </source>
</evidence>
<name>A0ABM4APQ6_VANTA</name>
<organism evidence="2 3">
    <name type="scientific">Vanessa tameamea</name>
    <name type="common">Kamehameha butterfly</name>
    <dbReference type="NCBI Taxonomy" id="334116"/>
    <lineage>
        <taxon>Eukaryota</taxon>
        <taxon>Metazoa</taxon>
        <taxon>Ecdysozoa</taxon>
        <taxon>Arthropoda</taxon>
        <taxon>Hexapoda</taxon>
        <taxon>Insecta</taxon>
        <taxon>Pterygota</taxon>
        <taxon>Neoptera</taxon>
        <taxon>Endopterygota</taxon>
        <taxon>Lepidoptera</taxon>
        <taxon>Glossata</taxon>
        <taxon>Ditrysia</taxon>
        <taxon>Papilionoidea</taxon>
        <taxon>Nymphalidae</taxon>
        <taxon>Nymphalinae</taxon>
        <taxon>Vanessa</taxon>
    </lineage>
</organism>
<sequence length="486" mass="55396">MSANLICVLILFFISFSSCGYQPTGDEVQPGSVLLPATRRGRYLANIVRRQAVDGTGIKFNKDADRMNAEAKKKVDVLSEELLPYIIAEQERRTTLYKRIMTAIQNGEKGVTIAEMRSKPPLIIRKGLLYRCPTNLLPKEPDGSGLIMCEDEIEPTQIMYDSCLSAEDKELYVAENKYFFCNRHKIEGPDLPRNGSTVIGCAPIERTSLNYTTSRCALEATDDVVVHYRYYPDRTYKFVTELDPDKEVCDHWNPCQIGYIFSLPSPDQAMLASELWRDRNEEFVSQKSKNYTSSTKKVVIPEGYKFNDVVFTKKGATRKSHSTQTRVPLDKSLYTAKISKCGRFVKLTLHFPDWSIEYYGNYEVEAVKKNGKDAPLYLKAFYLTQSSISIQARSMEVHLGQRANATSIPMRCNRCQFGSIMVRANDGSIYVLDTAKYRKRHYIDNQLILEIEVEGNTPQGFGDYFALMYNGDGYEEKVRLLTVLCK</sequence>
<gene>
    <name evidence="3" type="primary">LOC113399635</name>
</gene>
<feature type="signal peptide" evidence="1">
    <location>
        <begin position="1"/>
        <end position="19"/>
    </location>
</feature>
<keyword evidence="2" id="KW-1185">Reference proteome</keyword>
<reference evidence="3" key="1">
    <citation type="submission" date="2025-08" db="UniProtKB">
        <authorList>
            <consortium name="RefSeq"/>
        </authorList>
    </citation>
    <scope>IDENTIFICATION</scope>
    <source>
        <tissue evidence="3">Whole body</tissue>
    </source>
</reference>
<keyword evidence="1" id="KW-0732">Signal</keyword>
<dbReference type="Proteomes" id="UP001652626">
    <property type="component" value="Chromosome 15"/>
</dbReference>
<feature type="chain" id="PRO_5045035361" evidence="1">
    <location>
        <begin position="20"/>
        <end position="486"/>
    </location>
</feature>
<protein>
    <submittedName>
        <fullName evidence="3">Uncharacterized protein LOC113399635</fullName>
    </submittedName>
</protein>